<sequence>ARETEVTRYKLEHNTTFREAKEAIHARRQTSKKPSRKGKHQQNTSIKAVPPAIDEEFPPLENRNTTTTLDDAATVTQEGLYIPNMRVTAEKSCTTRQLAVNVHTHAMAATNKKTTRSNQRQTSTIDNMGLRNTTAGIPTFIRAGVQGSVIDLTLTSPNLRLPTKPQPDSWGSDHVPIIIGNLPKSKLKTCHVVHWDKYRALLDERLKSGIDLTEHIISNALEAATRIVQVPSSRPNPDLKWLELRAQRRRAQRRSWRTGRPEDVLKYRRLDAKFRRHGKKLARRQWRLLCGSLHKRAGGSKAWKMANALARRPSPRTPVLSIGLARNLTPLNVAELLADAFNSAPTTPTTDQAPQNWRSFCQPTAPPMQSPDADFKLHELQIALRSSPRHRSRIAAREDSEIGRQAATLVDIAGPPPIIPKHPTGHEEPDPLLVDLHIENLRSKKTAATTTARQLAVHHLERHYDGWTGIFTDGSVHPTDKTATAAAYFQTEETWLTEKLLFHASSTTAELAAIGLAVRGIIAKNTAPRRWAALALLGSLHRAPPLALVVANNAIRLKQLGHALAFQWLPSHCSISGSEIADQLASQAHKDLTCPTSAVTRFVDEKLLIRRKITSQHPDPGTASGERPTRIPCGLDRATVAVLHRLRTGSAFTPVWLHRLRRHIDPNCEKRSEPADAAHLLAHSTRLDYQRTQLRASSSKIPHDVVLEELRKLLRSASQPALLSTAVVIREEVQRAIQPEAPANVAAAEAPILTYLAVARRPTPATRQYSTPPRRDLPASPTFR</sequence>
<feature type="non-terminal residue" evidence="1">
    <location>
        <position position="1"/>
    </location>
</feature>
<name>A0AC60Q100_IXOPE</name>
<proteinExistence type="predicted"/>
<gene>
    <name evidence="1" type="ORF">HPB47_026341</name>
</gene>
<organism evidence="1 2">
    <name type="scientific">Ixodes persulcatus</name>
    <name type="common">Taiga tick</name>
    <dbReference type="NCBI Taxonomy" id="34615"/>
    <lineage>
        <taxon>Eukaryota</taxon>
        <taxon>Metazoa</taxon>
        <taxon>Ecdysozoa</taxon>
        <taxon>Arthropoda</taxon>
        <taxon>Chelicerata</taxon>
        <taxon>Arachnida</taxon>
        <taxon>Acari</taxon>
        <taxon>Parasitiformes</taxon>
        <taxon>Ixodida</taxon>
        <taxon>Ixodoidea</taxon>
        <taxon>Ixodidae</taxon>
        <taxon>Ixodinae</taxon>
        <taxon>Ixodes</taxon>
    </lineage>
</organism>
<evidence type="ECO:0000313" key="1">
    <source>
        <dbReference type="EMBL" id="KAG0426561.1"/>
    </source>
</evidence>
<accession>A0AC60Q100</accession>
<reference evidence="1 2" key="1">
    <citation type="journal article" date="2020" name="Cell">
        <title>Large-Scale Comparative Analyses of Tick Genomes Elucidate Their Genetic Diversity and Vector Capacities.</title>
        <authorList>
            <consortium name="Tick Genome and Microbiome Consortium (TIGMIC)"/>
            <person name="Jia N."/>
            <person name="Wang J."/>
            <person name="Shi W."/>
            <person name="Du L."/>
            <person name="Sun Y."/>
            <person name="Zhan W."/>
            <person name="Jiang J.F."/>
            <person name="Wang Q."/>
            <person name="Zhang B."/>
            <person name="Ji P."/>
            <person name="Bell-Sakyi L."/>
            <person name="Cui X.M."/>
            <person name="Yuan T.T."/>
            <person name="Jiang B.G."/>
            <person name="Yang W.F."/>
            <person name="Lam T.T."/>
            <person name="Chang Q.C."/>
            <person name="Ding S.J."/>
            <person name="Wang X.J."/>
            <person name="Zhu J.G."/>
            <person name="Ruan X.D."/>
            <person name="Zhao L."/>
            <person name="Wei J.T."/>
            <person name="Ye R.Z."/>
            <person name="Que T.C."/>
            <person name="Du C.H."/>
            <person name="Zhou Y.H."/>
            <person name="Cheng J.X."/>
            <person name="Dai P.F."/>
            <person name="Guo W.B."/>
            <person name="Han X.H."/>
            <person name="Huang E.J."/>
            <person name="Li L.F."/>
            <person name="Wei W."/>
            <person name="Gao Y.C."/>
            <person name="Liu J.Z."/>
            <person name="Shao H.Z."/>
            <person name="Wang X."/>
            <person name="Wang C.C."/>
            <person name="Yang T.C."/>
            <person name="Huo Q.B."/>
            <person name="Li W."/>
            <person name="Chen H.Y."/>
            <person name="Chen S.E."/>
            <person name="Zhou L.G."/>
            <person name="Ni X.B."/>
            <person name="Tian J.H."/>
            <person name="Sheng Y."/>
            <person name="Liu T."/>
            <person name="Pan Y.S."/>
            <person name="Xia L.Y."/>
            <person name="Li J."/>
            <person name="Zhao F."/>
            <person name="Cao W.C."/>
        </authorList>
    </citation>
    <scope>NUCLEOTIDE SEQUENCE [LARGE SCALE GENOMIC DNA]</scope>
    <source>
        <strain evidence="1">Iper-2018</strain>
    </source>
</reference>
<dbReference type="Proteomes" id="UP000805193">
    <property type="component" value="Unassembled WGS sequence"/>
</dbReference>
<comment type="caution">
    <text evidence="1">The sequence shown here is derived from an EMBL/GenBank/DDBJ whole genome shotgun (WGS) entry which is preliminary data.</text>
</comment>
<evidence type="ECO:0000313" key="2">
    <source>
        <dbReference type="Proteomes" id="UP000805193"/>
    </source>
</evidence>
<protein>
    <submittedName>
        <fullName evidence="1">Uncharacterized protein</fullName>
    </submittedName>
</protein>
<dbReference type="EMBL" id="JABSTQ010009707">
    <property type="protein sequence ID" value="KAG0426561.1"/>
    <property type="molecule type" value="Genomic_DNA"/>
</dbReference>
<keyword evidence="2" id="KW-1185">Reference proteome</keyword>